<name>A0A845EXH2_9BACL</name>
<dbReference type="InterPro" id="IPR036259">
    <property type="entry name" value="MFS_trans_sf"/>
</dbReference>
<feature type="transmembrane region" description="Helical" evidence="7">
    <location>
        <begin position="259"/>
        <end position="280"/>
    </location>
</feature>
<feature type="transmembrane region" description="Helical" evidence="7">
    <location>
        <begin position="377"/>
        <end position="394"/>
    </location>
</feature>
<reference evidence="8 9" key="1">
    <citation type="submission" date="2019-11" db="EMBL/GenBank/DDBJ databases">
        <title>Genome sequences of 17 halophilic strains isolated from different environments.</title>
        <authorList>
            <person name="Furrow R.E."/>
        </authorList>
    </citation>
    <scope>NUCLEOTIDE SEQUENCE [LARGE SCALE GENOMIC DNA]</scope>
    <source>
        <strain evidence="8 9">22506_14_FS</strain>
    </source>
</reference>
<dbReference type="Proteomes" id="UP000447833">
    <property type="component" value="Unassembled WGS sequence"/>
</dbReference>
<feature type="transmembrane region" description="Helical" evidence="7">
    <location>
        <begin position="352"/>
        <end position="371"/>
    </location>
</feature>
<feature type="transmembrane region" description="Helical" evidence="7">
    <location>
        <begin position="55"/>
        <end position="71"/>
    </location>
</feature>
<feature type="transmembrane region" description="Helical" evidence="7">
    <location>
        <begin position="12"/>
        <end position="35"/>
    </location>
</feature>
<evidence type="ECO:0000256" key="4">
    <source>
        <dbReference type="ARBA" id="ARBA00022692"/>
    </source>
</evidence>
<dbReference type="RefSeq" id="WP_160918886.1">
    <property type="nucleotide sequence ID" value="NZ_WMEY01000002.1"/>
</dbReference>
<dbReference type="Pfam" id="PF05977">
    <property type="entry name" value="MFS_3"/>
    <property type="match status" value="1"/>
</dbReference>
<dbReference type="InterPro" id="IPR010290">
    <property type="entry name" value="TM_effector"/>
</dbReference>
<keyword evidence="4 7" id="KW-0812">Transmembrane</keyword>
<gene>
    <name evidence="8" type="ORF">GLW07_07685</name>
</gene>
<dbReference type="SUPFAM" id="SSF103473">
    <property type="entry name" value="MFS general substrate transporter"/>
    <property type="match status" value="1"/>
</dbReference>
<evidence type="ECO:0000256" key="2">
    <source>
        <dbReference type="ARBA" id="ARBA00022448"/>
    </source>
</evidence>
<dbReference type="PANTHER" id="PTHR43266:SF2">
    <property type="entry name" value="MAJOR FACILITATOR SUPERFAMILY (MFS) PROFILE DOMAIN-CONTAINING PROTEIN"/>
    <property type="match status" value="1"/>
</dbReference>
<keyword evidence="5 7" id="KW-1133">Transmembrane helix</keyword>
<feature type="transmembrane region" description="Helical" evidence="7">
    <location>
        <begin position="78"/>
        <end position="96"/>
    </location>
</feature>
<dbReference type="Gene3D" id="1.20.1250.20">
    <property type="entry name" value="MFS general substrate transporter like domains"/>
    <property type="match status" value="1"/>
</dbReference>
<dbReference type="PANTHER" id="PTHR43266">
    <property type="entry name" value="MACROLIDE-EFFLUX PROTEIN"/>
    <property type="match status" value="1"/>
</dbReference>
<evidence type="ECO:0000256" key="7">
    <source>
        <dbReference type="SAM" id="Phobius"/>
    </source>
</evidence>
<evidence type="ECO:0000256" key="3">
    <source>
        <dbReference type="ARBA" id="ARBA00022475"/>
    </source>
</evidence>
<evidence type="ECO:0000256" key="5">
    <source>
        <dbReference type="ARBA" id="ARBA00022989"/>
    </source>
</evidence>
<sequence>MYKRLWRNKNIRYYLLAGGISRLGDVLSGMAFLFLAYDLTGSNLHTTGMAMAETLPYLLFGLIGGVMADWLPKKKLLVYLDLARIPFILSIVFLHYLDALTYAYLLIVSFLIQSIGCFFNPTHRSVLPSITTEEERTNANSLYDTLTRGVTLLSPFITLWLLNTFGAIHFFTLDAITYAVSAFCIFKIQLKDPKPVVNKTIKVVYRSILEFTSWAKAHSTVRQLFLFTFVTVFFNTWVWEVGLLLALSEMSEQSEELYSILQGVFGGVVILTNIVLPYLIKRMTLRLYLIGALIWGTGITYYGLLYDIKHFFIGCAIVGIGLPIAGLARVYLLQTLVPEEKMGRAFSSNAVLLYFSNTISLGVYGFLVMFISIQHLMIGSGLLIVILSIGVLLIKTMNPAKFCWRLPIHFLK</sequence>
<dbReference type="AlphaFoldDB" id="A0A845EXH2"/>
<dbReference type="GO" id="GO:0005886">
    <property type="term" value="C:plasma membrane"/>
    <property type="evidence" value="ECO:0007669"/>
    <property type="project" value="UniProtKB-SubCell"/>
</dbReference>
<accession>A0A845EXH2</accession>
<organism evidence="8 9">
    <name type="scientific">Guptibacillus hwajinpoensis</name>
    <dbReference type="NCBI Taxonomy" id="208199"/>
    <lineage>
        <taxon>Bacteria</taxon>
        <taxon>Bacillati</taxon>
        <taxon>Bacillota</taxon>
        <taxon>Bacilli</taxon>
        <taxon>Bacillales</taxon>
        <taxon>Guptibacillaceae</taxon>
        <taxon>Guptibacillus</taxon>
    </lineage>
</organism>
<feature type="transmembrane region" description="Helical" evidence="7">
    <location>
        <begin position="311"/>
        <end position="332"/>
    </location>
</feature>
<evidence type="ECO:0000313" key="9">
    <source>
        <dbReference type="Proteomes" id="UP000447833"/>
    </source>
</evidence>
<keyword evidence="6 7" id="KW-0472">Membrane</keyword>
<evidence type="ECO:0000256" key="6">
    <source>
        <dbReference type="ARBA" id="ARBA00023136"/>
    </source>
</evidence>
<comment type="subcellular location">
    <subcellularLocation>
        <location evidence="1">Cell membrane</location>
        <topology evidence="1">Multi-pass membrane protein</topology>
    </subcellularLocation>
</comment>
<feature type="transmembrane region" description="Helical" evidence="7">
    <location>
        <begin position="142"/>
        <end position="162"/>
    </location>
</feature>
<comment type="caution">
    <text evidence="8">The sequence shown here is derived from an EMBL/GenBank/DDBJ whole genome shotgun (WGS) entry which is preliminary data.</text>
</comment>
<keyword evidence="3" id="KW-1003">Cell membrane</keyword>
<protein>
    <submittedName>
        <fullName evidence="8">MFS transporter</fullName>
    </submittedName>
</protein>
<evidence type="ECO:0000313" key="8">
    <source>
        <dbReference type="EMBL" id="MYL63235.1"/>
    </source>
</evidence>
<proteinExistence type="predicted"/>
<feature type="transmembrane region" description="Helical" evidence="7">
    <location>
        <begin position="224"/>
        <end position="247"/>
    </location>
</feature>
<dbReference type="EMBL" id="WMEY01000002">
    <property type="protein sequence ID" value="MYL63235.1"/>
    <property type="molecule type" value="Genomic_DNA"/>
</dbReference>
<dbReference type="CDD" id="cd06173">
    <property type="entry name" value="MFS_MefA_like"/>
    <property type="match status" value="1"/>
</dbReference>
<feature type="transmembrane region" description="Helical" evidence="7">
    <location>
        <begin position="287"/>
        <end position="305"/>
    </location>
</feature>
<keyword evidence="2" id="KW-0813">Transport</keyword>
<evidence type="ECO:0000256" key="1">
    <source>
        <dbReference type="ARBA" id="ARBA00004651"/>
    </source>
</evidence>